<sequence length="87" mass="10353">YREIDLTLHNRNALLSVPLVYTNDAKIKEEIYTIGWNDRDNFICVGRPVLLYSVTLFTIHVQDVRVSWNMPSYFINFVFKFTLVFTF</sequence>
<organism evidence="1 2">
    <name type="scientific">Diploptera punctata</name>
    <name type="common">Pacific beetle cockroach</name>
    <dbReference type="NCBI Taxonomy" id="6984"/>
    <lineage>
        <taxon>Eukaryota</taxon>
        <taxon>Metazoa</taxon>
        <taxon>Ecdysozoa</taxon>
        <taxon>Arthropoda</taxon>
        <taxon>Hexapoda</taxon>
        <taxon>Insecta</taxon>
        <taxon>Pterygota</taxon>
        <taxon>Neoptera</taxon>
        <taxon>Polyneoptera</taxon>
        <taxon>Dictyoptera</taxon>
        <taxon>Blattodea</taxon>
        <taxon>Blaberoidea</taxon>
        <taxon>Blaberidae</taxon>
        <taxon>Diplopterinae</taxon>
        <taxon>Diploptera</taxon>
    </lineage>
</organism>
<evidence type="ECO:0000313" key="2">
    <source>
        <dbReference type="Proteomes" id="UP001233999"/>
    </source>
</evidence>
<feature type="non-terminal residue" evidence="1">
    <location>
        <position position="1"/>
    </location>
</feature>
<comment type="caution">
    <text evidence="1">The sequence shown here is derived from an EMBL/GenBank/DDBJ whole genome shotgun (WGS) entry which is preliminary data.</text>
</comment>
<reference evidence="1" key="1">
    <citation type="journal article" date="2023" name="IScience">
        <title>Live-bearing cockroach genome reveals convergent evolutionary mechanisms linked to viviparity in insects and beyond.</title>
        <authorList>
            <person name="Fouks B."/>
            <person name="Harrison M.C."/>
            <person name="Mikhailova A.A."/>
            <person name="Marchal E."/>
            <person name="English S."/>
            <person name="Carruthers M."/>
            <person name="Jennings E.C."/>
            <person name="Chiamaka E.L."/>
            <person name="Frigard R.A."/>
            <person name="Pippel M."/>
            <person name="Attardo G.M."/>
            <person name="Benoit J.B."/>
            <person name="Bornberg-Bauer E."/>
            <person name="Tobe S.S."/>
        </authorList>
    </citation>
    <scope>NUCLEOTIDE SEQUENCE</scope>
    <source>
        <strain evidence="1">Stay&amp;Tobe</strain>
    </source>
</reference>
<dbReference type="EMBL" id="JASPKZ010008716">
    <property type="protein sequence ID" value="KAJ9579070.1"/>
    <property type="molecule type" value="Genomic_DNA"/>
</dbReference>
<gene>
    <name evidence="1" type="ORF">L9F63_024823</name>
</gene>
<keyword evidence="2" id="KW-1185">Reference proteome</keyword>
<dbReference type="Proteomes" id="UP001233999">
    <property type="component" value="Unassembled WGS sequence"/>
</dbReference>
<feature type="non-terminal residue" evidence="1">
    <location>
        <position position="87"/>
    </location>
</feature>
<name>A0AAD8E6G8_DIPPU</name>
<accession>A0AAD8E6G8</accession>
<reference evidence="1" key="2">
    <citation type="submission" date="2023-05" db="EMBL/GenBank/DDBJ databases">
        <authorList>
            <person name="Fouks B."/>
        </authorList>
    </citation>
    <scope>NUCLEOTIDE SEQUENCE</scope>
    <source>
        <strain evidence="1">Stay&amp;Tobe</strain>
        <tissue evidence="1">Testes</tissue>
    </source>
</reference>
<proteinExistence type="predicted"/>
<evidence type="ECO:0000313" key="1">
    <source>
        <dbReference type="EMBL" id="KAJ9579070.1"/>
    </source>
</evidence>
<protein>
    <submittedName>
        <fullName evidence="1">Uncharacterized protein</fullName>
    </submittedName>
</protein>
<dbReference type="AlphaFoldDB" id="A0AAD8E6G8"/>